<keyword evidence="2" id="KW-1185">Reference proteome</keyword>
<sequence>MGSNTRPTRFTQPFELTGDRLNVLPDDQQPYLGGAVYPRGQTYEDEARPDTTYAQPLRKRMYLSATPNASNPIPKASKPLSTAKQLTVSGGGALVIPGLGLGSNYVLGLNLDGPRSSLYAQTQANSGKGYGLYAGLGTSAGVTLGDAPTSGVARSKYAEFDAGYGPSASISATQDENGNINSGSIAFPHKKGIGQGFGAGGFTGQSGTVTFVTPTLEDVSNQLHSIGDRVRDFPKTLKTSDIIEYFNSKSKRR</sequence>
<organism evidence="1 2">
    <name type="scientific">Aquirhabdus parva</name>
    <dbReference type="NCBI Taxonomy" id="2283318"/>
    <lineage>
        <taxon>Bacteria</taxon>
        <taxon>Pseudomonadati</taxon>
        <taxon>Pseudomonadota</taxon>
        <taxon>Gammaproteobacteria</taxon>
        <taxon>Moraxellales</taxon>
        <taxon>Moraxellaceae</taxon>
        <taxon>Aquirhabdus</taxon>
    </lineage>
</organism>
<dbReference type="RefSeq" id="WP_114899946.1">
    <property type="nucleotide sequence ID" value="NZ_CP031222.1"/>
</dbReference>
<evidence type="ECO:0000313" key="2">
    <source>
        <dbReference type="Proteomes" id="UP000253940"/>
    </source>
</evidence>
<dbReference type="Proteomes" id="UP000253940">
    <property type="component" value="Chromosome"/>
</dbReference>
<accession>A0A345P979</accession>
<gene>
    <name evidence="1" type="ORF">HYN46_13940</name>
</gene>
<evidence type="ECO:0000313" key="1">
    <source>
        <dbReference type="EMBL" id="AXI03838.1"/>
    </source>
</evidence>
<dbReference type="EMBL" id="CP031222">
    <property type="protein sequence ID" value="AXI03838.1"/>
    <property type="molecule type" value="Genomic_DNA"/>
</dbReference>
<proteinExistence type="predicted"/>
<dbReference type="AlphaFoldDB" id="A0A345P979"/>
<name>A0A345P979_9GAMM</name>
<reference evidence="1 2" key="1">
    <citation type="submission" date="2018-07" db="EMBL/GenBank/DDBJ databases">
        <title>Genome sequencing of Moraxellaceae gen. HYN0046.</title>
        <authorList>
            <person name="Kim M."/>
            <person name="Yi H."/>
        </authorList>
    </citation>
    <scope>NUCLEOTIDE SEQUENCE [LARGE SCALE GENOMIC DNA]</scope>
    <source>
        <strain evidence="1 2">HYN0046</strain>
    </source>
</reference>
<protein>
    <submittedName>
        <fullName evidence="1">Uncharacterized protein</fullName>
    </submittedName>
</protein>
<dbReference type="KEGG" id="mbah:HYN46_13940"/>